<dbReference type="InterPro" id="IPR051409">
    <property type="entry name" value="Atypical_kinase_ADCK"/>
</dbReference>
<keyword evidence="3" id="KW-0547">Nucleotide-binding</keyword>
<comment type="caution">
    <text evidence="6">The sequence shown here is derived from an EMBL/GenBank/DDBJ whole genome shotgun (WGS) entry which is preliminary data.</text>
</comment>
<feature type="domain" description="ABC1 atypical kinase-like" evidence="5">
    <location>
        <begin position="93"/>
        <end position="307"/>
    </location>
</feature>
<dbReference type="GO" id="GO:0016301">
    <property type="term" value="F:kinase activity"/>
    <property type="evidence" value="ECO:0007669"/>
    <property type="project" value="UniProtKB-KW"/>
</dbReference>
<dbReference type="InterPro" id="IPR004147">
    <property type="entry name" value="ABC1_dom"/>
</dbReference>
<keyword evidence="6" id="KW-0830">Ubiquinone</keyword>
<sequence>MADLPRLAVTRTAKLATLPLGYAGRTALGLGKRVLGRPAELVATEVQLRTAEQIFKVLGELKGGAMKIGQLLSVLEAALPPAVVEPYRAALTRLQDSAPPMPAATVHRVLAEDFGEGWRDHFAAFDDLPAASASIGQVHRAVWADGRKVAVKVQYPGAAKALRSDLRQVGRVAKLFGVLLPGLDVRAFVQELQERVAEELDYGLEAEAWHAFAEEYAEDPDFAVPPVVAASEHVIVTEWLDGTPLSRIVEGGTQEERDRAALLLVRFSFSSPTRCGLLHGDPHPGNFKITEDGRLGVLDFGAVKRLPGGHPPAIGPLLRCGAAGDIEGVAEVFRQEGVIREGVEVDLDALASFVAPYAEPIAVPEFSFTRDWMRERGLYMFSDGSSIFRMLNVPPDYVVSFRVLTAGYGILSQLAATGRFRAEAERWIPGFGPDPAWGRPAPAS</sequence>
<evidence type="ECO:0000313" key="7">
    <source>
        <dbReference type="Proteomes" id="UP000661607"/>
    </source>
</evidence>
<dbReference type="RefSeq" id="WP_192775993.1">
    <property type="nucleotide sequence ID" value="NZ_BAAASY010000014.1"/>
</dbReference>
<keyword evidence="6" id="KW-0418">Kinase</keyword>
<evidence type="ECO:0000256" key="4">
    <source>
        <dbReference type="ARBA" id="ARBA00022840"/>
    </source>
</evidence>
<evidence type="ECO:0000259" key="5">
    <source>
        <dbReference type="Pfam" id="PF03109"/>
    </source>
</evidence>
<dbReference type="InterPro" id="IPR011009">
    <property type="entry name" value="Kinase-like_dom_sf"/>
</dbReference>
<evidence type="ECO:0000256" key="1">
    <source>
        <dbReference type="ARBA" id="ARBA00009670"/>
    </source>
</evidence>
<accession>A0ABR9KG86</accession>
<protein>
    <submittedName>
        <fullName evidence="6">Unusual protein kinase regulating ubiquinone biosynthesis (AarF/ABC1/UbiB family)</fullName>
    </submittedName>
</protein>
<dbReference type="Proteomes" id="UP000661607">
    <property type="component" value="Unassembled WGS sequence"/>
</dbReference>
<dbReference type="PANTHER" id="PTHR43851">
    <property type="match status" value="1"/>
</dbReference>
<dbReference type="PANTHER" id="PTHR43851:SF3">
    <property type="entry name" value="COENZYME Q8"/>
    <property type="match status" value="1"/>
</dbReference>
<evidence type="ECO:0000313" key="6">
    <source>
        <dbReference type="EMBL" id="MBE1560999.1"/>
    </source>
</evidence>
<reference evidence="6 7" key="1">
    <citation type="submission" date="2020-10" db="EMBL/GenBank/DDBJ databases">
        <title>Sequencing the genomes of 1000 actinobacteria strains.</title>
        <authorList>
            <person name="Klenk H.-P."/>
        </authorList>
    </citation>
    <scope>NUCLEOTIDE SEQUENCE [LARGE SCALE GENOMIC DNA]</scope>
    <source>
        <strain evidence="6 7">DSM 43748</strain>
    </source>
</reference>
<evidence type="ECO:0000256" key="2">
    <source>
        <dbReference type="ARBA" id="ARBA00022679"/>
    </source>
</evidence>
<name>A0ABR9KG86_9ACTN</name>
<dbReference type="SUPFAM" id="SSF56112">
    <property type="entry name" value="Protein kinase-like (PK-like)"/>
    <property type="match status" value="1"/>
</dbReference>
<dbReference type="EMBL" id="JADBEF010000001">
    <property type="protein sequence ID" value="MBE1560999.1"/>
    <property type="molecule type" value="Genomic_DNA"/>
</dbReference>
<keyword evidence="4" id="KW-0067">ATP-binding</keyword>
<gene>
    <name evidence="6" type="ORF">H4W81_003778</name>
</gene>
<proteinExistence type="inferred from homology"/>
<dbReference type="CDD" id="cd13970">
    <property type="entry name" value="ABC1_ADCK3"/>
    <property type="match status" value="1"/>
</dbReference>
<keyword evidence="7" id="KW-1185">Reference proteome</keyword>
<keyword evidence="2" id="KW-0808">Transferase</keyword>
<evidence type="ECO:0000256" key="3">
    <source>
        <dbReference type="ARBA" id="ARBA00022741"/>
    </source>
</evidence>
<dbReference type="InterPro" id="IPR034646">
    <property type="entry name" value="ADCK3_dom"/>
</dbReference>
<organism evidence="6 7">
    <name type="scientific">Nonomuraea africana</name>
    <dbReference type="NCBI Taxonomy" id="46171"/>
    <lineage>
        <taxon>Bacteria</taxon>
        <taxon>Bacillati</taxon>
        <taxon>Actinomycetota</taxon>
        <taxon>Actinomycetes</taxon>
        <taxon>Streptosporangiales</taxon>
        <taxon>Streptosporangiaceae</taxon>
        <taxon>Nonomuraea</taxon>
    </lineage>
</organism>
<comment type="similarity">
    <text evidence="1">Belongs to the protein kinase superfamily. ADCK protein kinase family.</text>
</comment>
<dbReference type="Pfam" id="PF03109">
    <property type="entry name" value="ABC1"/>
    <property type="match status" value="1"/>
</dbReference>